<reference evidence="1 2" key="1">
    <citation type="submission" date="2022-05" db="EMBL/GenBank/DDBJ databases">
        <authorList>
            <consortium name="Genoscope - CEA"/>
            <person name="William W."/>
        </authorList>
    </citation>
    <scope>NUCLEOTIDE SEQUENCE [LARGE SCALE GENOMIC DNA]</scope>
</reference>
<organism evidence="1 2">
    <name type="scientific">Porites lobata</name>
    <dbReference type="NCBI Taxonomy" id="104759"/>
    <lineage>
        <taxon>Eukaryota</taxon>
        <taxon>Metazoa</taxon>
        <taxon>Cnidaria</taxon>
        <taxon>Anthozoa</taxon>
        <taxon>Hexacorallia</taxon>
        <taxon>Scleractinia</taxon>
        <taxon>Fungiina</taxon>
        <taxon>Poritidae</taxon>
        <taxon>Porites</taxon>
    </lineage>
</organism>
<evidence type="ECO:0000313" key="1">
    <source>
        <dbReference type="EMBL" id="CAH3136174.1"/>
    </source>
</evidence>
<keyword evidence="2" id="KW-1185">Reference proteome</keyword>
<dbReference type="Proteomes" id="UP001159405">
    <property type="component" value="Unassembled WGS sequence"/>
</dbReference>
<evidence type="ECO:0000313" key="2">
    <source>
        <dbReference type="Proteomes" id="UP001159405"/>
    </source>
</evidence>
<dbReference type="PANTHER" id="PTHR47018:SF3">
    <property type="entry name" value="MYCBP-ASSOCIATED PROTEIN"/>
    <property type="match status" value="1"/>
</dbReference>
<dbReference type="EMBL" id="CALNXK010000057">
    <property type="protein sequence ID" value="CAH3136174.1"/>
    <property type="molecule type" value="Genomic_DNA"/>
</dbReference>
<comment type="caution">
    <text evidence="1">The sequence shown here is derived from an EMBL/GenBank/DDBJ whole genome shotgun (WGS) entry which is preliminary data.</text>
</comment>
<accession>A0ABN8P7D2</accession>
<gene>
    <name evidence="1" type="ORF">PLOB_00038318</name>
</gene>
<proteinExistence type="predicted"/>
<name>A0ABN8P7D2_9CNID</name>
<sequence length="155" mass="17564">MGLYKLAKKLQMTRQDLGHIIHRPGEVHIVMDQPRTIGAFIENSGLDMCWIESDLYGPSTVKQILRGNHVKRGEAAHMPLPGSLLRETPSCVTVVKKSANQLSDTLKKATNKILQQSTKNWHRPSLQQSLLQRWSNLMLIMRIVHCSSSLEGTWQ</sequence>
<protein>
    <submittedName>
        <fullName evidence="1">Uncharacterized protein</fullName>
    </submittedName>
</protein>
<dbReference type="PANTHER" id="PTHR47018">
    <property type="entry name" value="CXC DOMAIN-CONTAINING PROTEIN-RELATED"/>
    <property type="match status" value="1"/>
</dbReference>